<dbReference type="KEGG" id="psn:Pedsa_2052"/>
<feature type="signal peptide" evidence="7">
    <location>
        <begin position="1"/>
        <end position="20"/>
    </location>
</feature>
<name>F0SAI4_PSESL</name>
<keyword evidence="5 9" id="KW-0378">Hydrolase</keyword>
<dbReference type="GO" id="GO:0016139">
    <property type="term" value="P:glycoside catabolic process"/>
    <property type="evidence" value="ECO:0007669"/>
    <property type="project" value="TreeGrafter"/>
</dbReference>
<reference evidence="9 10" key="1">
    <citation type="journal article" date="2011" name="Stand. Genomic Sci.">
        <title>Complete genome sequence of the gliding, heparinolytic Pedobacter saltans type strain (113).</title>
        <authorList>
            <person name="Liolios K."/>
            <person name="Sikorski J."/>
            <person name="Lu M."/>
            <person name="Nolan M."/>
            <person name="Lapidus A."/>
            <person name="Lucas S."/>
            <person name="Hammon N."/>
            <person name="Deshpande S."/>
            <person name="Cheng J.F."/>
            <person name="Tapia R."/>
            <person name="Han C."/>
            <person name="Goodwin L."/>
            <person name="Pitluck S."/>
            <person name="Huntemann M."/>
            <person name="Ivanova N."/>
            <person name="Pagani I."/>
            <person name="Mavromatis K."/>
            <person name="Ovchinikova G."/>
            <person name="Pati A."/>
            <person name="Chen A."/>
            <person name="Palaniappan K."/>
            <person name="Land M."/>
            <person name="Hauser L."/>
            <person name="Brambilla E.M."/>
            <person name="Kotsyurbenko O."/>
            <person name="Rohde M."/>
            <person name="Tindall B.J."/>
            <person name="Abt B."/>
            <person name="Goker M."/>
            <person name="Detter J.C."/>
            <person name="Woyke T."/>
            <person name="Bristow J."/>
            <person name="Eisen J.A."/>
            <person name="Markowitz V."/>
            <person name="Hugenholtz P."/>
            <person name="Klenk H.P."/>
            <person name="Kyrpides N.C."/>
        </authorList>
    </citation>
    <scope>NUCLEOTIDE SEQUENCE [LARGE SCALE GENOMIC DNA]</scope>
    <source>
        <strain evidence="10">ATCC 51119 / DSM 12145 / JCM 21818 / LMG 10337 / NBRC 100064 / NCIMB 13643</strain>
    </source>
</reference>
<dbReference type="EC" id="3.2.1.51" evidence="3"/>
<dbReference type="InterPro" id="IPR016286">
    <property type="entry name" value="FUC_metazoa-typ"/>
</dbReference>
<dbReference type="Gene3D" id="3.20.20.80">
    <property type="entry name" value="Glycosidases"/>
    <property type="match status" value="1"/>
</dbReference>
<dbReference type="InterPro" id="IPR013780">
    <property type="entry name" value="Glyco_hydro_b"/>
</dbReference>
<evidence type="ECO:0000256" key="1">
    <source>
        <dbReference type="ARBA" id="ARBA00004071"/>
    </source>
</evidence>
<dbReference type="GO" id="GO:0006004">
    <property type="term" value="P:fucose metabolic process"/>
    <property type="evidence" value="ECO:0007669"/>
    <property type="project" value="InterPro"/>
</dbReference>
<accession>F0SAI4</accession>
<dbReference type="InterPro" id="IPR017853">
    <property type="entry name" value="GH"/>
</dbReference>
<feature type="chain" id="PRO_5003256054" description="alpha-L-fucosidase" evidence="7">
    <location>
        <begin position="21"/>
        <end position="593"/>
    </location>
</feature>
<organism evidence="9 10">
    <name type="scientific">Pseudopedobacter saltans (strain ATCC 51119 / DSM 12145 / JCM 21818 / CCUG 39354 / LMG 10337 / NBRC 100064 / NCIMB 13643)</name>
    <name type="common">Pedobacter saltans</name>
    <dbReference type="NCBI Taxonomy" id="762903"/>
    <lineage>
        <taxon>Bacteria</taxon>
        <taxon>Pseudomonadati</taxon>
        <taxon>Bacteroidota</taxon>
        <taxon>Sphingobacteriia</taxon>
        <taxon>Sphingobacteriales</taxon>
        <taxon>Sphingobacteriaceae</taxon>
        <taxon>Pseudopedobacter</taxon>
    </lineage>
</organism>
<sequence>MKKFLTICAALFVLYNNVSGQEMDEMWDNRSNNKANKNVQWFKDAKFGMFIHWGLYSKLAGEWNGKRYYGSGEWIMNQAKIPVAEYEKVAKSFNPIKFDAEEWAQIAEDAGMKYMVVTAKHHEGFSMFDSKYTNFDIVDATPYKKDPMKSLAKSVAKRNIHFGFYYSQFQDWYEPNGGRNTWDFKEAEKDYQKYYKEKAIPQLKELMTNYGKLGTIWFDTPGGLTKQETEDFVNSLRKYQPECLFSSRVGHGLGDYRDFGDSELPPFTINGPWESIYTHNDSWGYIKHDLNFKTPKEIIYLLANAAARGGNLMLNVGPDGEGSFPAYSIQYLREVGNWLKINGESIYASTAGLLGQQPWGVSTSKPGKQYLHILNRPVDGEVLIPDFDVTIKKVYLLDGGKELDFEKRGKDIILNLPLGEMKKSLNEVVVLEYSGQVKASQTYNVVSDNFQEIEIPAYFAKVKGNANLKSLTYSHYYGDWKHTNCVVDAKNSGDEISFDIRVTKPGTYKIKLEYNCGTESALQEGVLTLNNTDFLFRTLKTGEFDRRAPLPLIQHSVATTTFDKEGLYKLNIRPLKDGKELFKLKSLIFEAVR</sequence>
<dbReference type="HOGENOM" id="CLU_002934_0_1_10"/>
<evidence type="ECO:0000256" key="7">
    <source>
        <dbReference type="SAM" id="SignalP"/>
    </source>
</evidence>
<dbReference type="GO" id="GO:0005764">
    <property type="term" value="C:lysosome"/>
    <property type="evidence" value="ECO:0007669"/>
    <property type="project" value="TreeGrafter"/>
</dbReference>
<dbReference type="InterPro" id="IPR000933">
    <property type="entry name" value="Glyco_hydro_29"/>
</dbReference>
<dbReference type="EMBL" id="CP002545">
    <property type="protein sequence ID" value="ADY52604.1"/>
    <property type="molecule type" value="Genomic_DNA"/>
</dbReference>
<dbReference type="Proteomes" id="UP000000310">
    <property type="component" value="Chromosome"/>
</dbReference>
<dbReference type="AlphaFoldDB" id="F0SAI4"/>
<dbReference type="RefSeq" id="WP_013633091.1">
    <property type="nucleotide sequence ID" value="NC_015177.1"/>
</dbReference>
<proteinExistence type="inferred from homology"/>
<evidence type="ECO:0000313" key="10">
    <source>
        <dbReference type="Proteomes" id="UP000000310"/>
    </source>
</evidence>
<evidence type="ECO:0000256" key="3">
    <source>
        <dbReference type="ARBA" id="ARBA00012662"/>
    </source>
</evidence>
<evidence type="ECO:0000313" key="9">
    <source>
        <dbReference type="EMBL" id="ADY52604.1"/>
    </source>
</evidence>
<keyword evidence="10" id="KW-1185">Reference proteome</keyword>
<dbReference type="PANTHER" id="PTHR10030:SF37">
    <property type="entry name" value="ALPHA-L-FUCOSIDASE-RELATED"/>
    <property type="match status" value="1"/>
</dbReference>
<dbReference type="PANTHER" id="PTHR10030">
    <property type="entry name" value="ALPHA-L-FUCOSIDASE"/>
    <property type="match status" value="1"/>
</dbReference>
<evidence type="ECO:0000256" key="6">
    <source>
        <dbReference type="ARBA" id="ARBA00023295"/>
    </source>
</evidence>
<dbReference type="eggNOG" id="COG3669">
    <property type="taxonomic scope" value="Bacteria"/>
</dbReference>
<dbReference type="SUPFAM" id="SSF51445">
    <property type="entry name" value="(Trans)glycosidases"/>
    <property type="match status" value="1"/>
</dbReference>
<protein>
    <recommendedName>
        <fullName evidence="3">alpha-L-fucosidase</fullName>
        <ecNumber evidence="3">3.2.1.51</ecNumber>
    </recommendedName>
</protein>
<evidence type="ECO:0000256" key="5">
    <source>
        <dbReference type="ARBA" id="ARBA00022801"/>
    </source>
</evidence>
<dbReference type="PRINTS" id="PR00741">
    <property type="entry name" value="GLHYDRLASE29"/>
</dbReference>
<dbReference type="GO" id="GO:0004560">
    <property type="term" value="F:alpha-L-fucosidase activity"/>
    <property type="evidence" value="ECO:0007669"/>
    <property type="project" value="InterPro"/>
</dbReference>
<gene>
    <name evidence="9" type="ordered locus">Pedsa_2052</name>
</gene>
<comment type="function">
    <text evidence="1">Alpha-L-fucosidase is responsible for hydrolyzing the alpha-1,6-linked fucose joined to the reducing-end N-acetylglucosamine of the carbohydrate moieties of glycoproteins.</text>
</comment>
<dbReference type="STRING" id="762903.Pedsa_2052"/>
<evidence type="ECO:0000256" key="4">
    <source>
        <dbReference type="ARBA" id="ARBA00022729"/>
    </source>
</evidence>
<dbReference type="SMART" id="SM00812">
    <property type="entry name" value="Alpha_L_fucos"/>
    <property type="match status" value="1"/>
</dbReference>
<reference evidence="10" key="2">
    <citation type="submission" date="2011-02" db="EMBL/GenBank/DDBJ databases">
        <title>The complete genome of Pedobacter saltans DSM 12145.</title>
        <authorList>
            <consortium name="US DOE Joint Genome Institute (JGI-PGF)"/>
            <person name="Lucas S."/>
            <person name="Copeland A."/>
            <person name="Lapidus A."/>
            <person name="Bruce D."/>
            <person name="Goodwin L."/>
            <person name="Pitluck S."/>
            <person name="Kyrpides N."/>
            <person name="Mavromatis K."/>
            <person name="Pagani I."/>
            <person name="Ivanova N."/>
            <person name="Ovchinnikova G."/>
            <person name="Lu M."/>
            <person name="Detter J.C."/>
            <person name="Han C."/>
            <person name="Land M."/>
            <person name="Hauser L."/>
            <person name="Markowitz V."/>
            <person name="Cheng J.-F."/>
            <person name="Hugenholtz P."/>
            <person name="Woyke T."/>
            <person name="Wu D."/>
            <person name="Tindall B."/>
            <person name="Pomrenke H.G."/>
            <person name="Brambilla E."/>
            <person name="Klenk H.-P."/>
            <person name="Eisen J.A."/>
        </authorList>
    </citation>
    <scope>NUCLEOTIDE SEQUENCE [LARGE SCALE GENOMIC DNA]</scope>
    <source>
        <strain evidence="10">ATCC 51119 / DSM 12145 / JCM 21818 / LMG 10337 / NBRC 100064 / NCIMB 13643</strain>
    </source>
</reference>
<keyword evidence="4 7" id="KW-0732">Signal</keyword>
<dbReference type="InterPro" id="IPR057739">
    <property type="entry name" value="Glyco_hydro_29_N"/>
</dbReference>
<dbReference type="Gene3D" id="2.60.40.1180">
    <property type="entry name" value="Golgi alpha-mannosidase II"/>
    <property type="match status" value="1"/>
</dbReference>
<feature type="domain" description="Glycoside hydrolase family 29 N-terminal" evidence="8">
    <location>
        <begin position="27"/>
        <end position="344"/>
    </location>
</feature>
<evidence type="ECO:0000256" key="2">
    <source>
        <dbReference type="ARBA" id="ARBA00007951"/>
    </source>
</evidence>
<comment type="similarity">
    <text evidence="2">Belongs to the glycosyl hydrolase 29 family.</text>
</comment>
<dbReference type="Pfam" id="PF01120">
    <property type="entry name" value="Alpha_L_fucos"/>
    <property type="match status" value="1"/>
</dbReference>
<evidence type="ECO:0000259" key="8">
    <source>
        <dbReference type="Pfam" id="PF01120"/>
    </source>
</evidence>
<keyword evidence="6" id="KW-0326">Glycosidase</keyword>
<dbReference type="OrthoDB" id="107551at2"/>